<evidence type="ECO:0000313" key="2">
    <source>
        <dbReference type="EMBL" id="GKV37967.1"/>
    </source>
</evidence>
<feature type="region of interest" description="Disordered" evidence="1">
    <location>
        <begin position="135"/>
        <end position="176"/>
    </location>
</feature>
<dbReference type="AlphaFoldDB" id="A0AAV5LLA4"/>
<evidence type="ECO:0000256" key="1">
    <source>
        <dbReference type="SAM" id="MobiDB-lite"/>
    </source>
</evidence>
<feature type="compositionally biased region" description="Basic and acidic residues" evidence="1">
    <location>
        <begin position="135"/>
        <end position="145"/>
    </location>
</feature>
<proteinExistence type="predicted"/>
<gene>
    <name evidence="2" type="ORF">SLEP1_g45926</name>
</gene>
<reference evidence="2 3" key="1">
    <citation type="journal article" date="2021" name="Commun. Biol.">
        <title>The genome of Shorea leprosula (Dipterocarpaceae) highlights the ecological relevance of drought in aseasonal tropical rainforests.</title>
        <authorList>
            <person name="Ng K.K.S."/>
            <person name="Kobayashi M.J."/>
            <person name="Fawcett J.A."/>
            <person name="Hatakeyama M."/>
            <person name="Paape T."/>
            <person name="Ng C.H."/>
            <person name="Ang C.C."/>
            <person name="Tnah L.H."/>
            <person name="Lee C.T."/>
            <person name="Nishiyama T."/>
            <person name="Sese J."/>
            <person name="O'Brien M.J."/>
            <person name="Copetti D."/>
            <person name="Mohd Noor M.I."/>
            <person name="Ong R.C."/>
            <person name="Putra M."/>
            <person name="Sireger I.Z."/>
            <person name="Indrioko S."/>
            <person name="Kosugi Y."/>
            <person name="Izuno A."/>
            <person name="Isagi Y."/>
            <person name="Lee S.L."/>
            <person name="Shimizu K.K."/>
        </authorList>
    </citation>
    <scope>NUCLEOTIDE SEQUENCE [LARGE SCALE GENOMIC DNA]</scope>
    <source>
        <strain evidence="2">214</strain>
    </source>
</reference>
<comment type="caution">
    <text evidence="2">The sequence shown here is derived from an EMBL/GenBank/DDBJ whole genome shotgun (WGS) entry which is preliminary data.</text>
</comment>
<keyword evidence="3" id="KW-1185">Reference proteome</keyword>
<protein>
    <submittedName>
        <fullName evidence="2">Uncharacterized protein</fullName>
    </submittedName>
</protein>
<organism evidence="2 3">
    <name type="scientific">Rubroshorea leprosula</name>
    <dbReference type="NCBI Taxonomy" id="152421"/>
    <lineage>
        <taxon>Eukaryota</taxon>
        <taxon>Viridiplantae</taxon>
        <taxon>Streptophyta</taxon>
        <taxon>Embryophyta</taxon>
        <taxon>Tracheophyta</taxon>
        <taxon>Spermatophyta</taxon>
        <taxon>Magnoliopsida</taxon>
        <taxon>eudicotyledons</taxon>
        <taxon>Gunneridae</taxon>
        <taxon>Pentapetalae</taxon>
        <taxon>rosids</taxon>
        <taxon>malvids</taxon>
        <taxon>Malvales</taxon>
        <taxon>Dipterocarpaceae</taxon>
        <taxon>Rubroshorea</taxon>
    </lineage>
</organism>
<name>A0AAV5LLA4_9ROSI</name>
<sequence length="176" mass="19612">MEVCQNYCEKCKKRTEESSKGMEEQTREFNEEVNKLGEVILDCGTNLFSEEGLQLLIQYYSEDQAAAVEENHEMLEGNLKGIDNLLHYLDPQMLTQILVPSTTLITGGVANSSSAGGHGGPKLGTPFERAWELKRKREEELDEARRGKRPGTTDNYTPPCPPIYGSQPSGFMADAH</sequence>
<dbReference type="EMBL" id="BPVZ01000125">
    <property type="protein sequence ID" value="GKV37967.1"/>
    <property type="molecule type" value="Genomic_DNA"/>
</dbReference>
<accession>A0AAV5LLA4</accession>
<dbReference type="Proteomes" id="UP001054252">
    <property type="component" value="Unassembled WGS sequence"/>
</dbReference>
<evidence type="ECO:0000313" key="3">
    <source>
        <dbReference type="Proteomes" id="UP001054252"/>
    </source>
</evidence>